<dbReference type="PROSITE" id="PS00362">
    <property type="entry name" value="RIBOSOMAL_S15"/>
    <property type="match status" value="1"/>
</dbReference>
<dbReference type="InterPro" id="IPR005290">
    <property type="entry name" value="Ribosomal_uS15_bac-type"/>
</dbReference>
<evidence type="ECO:0000313" key="5">
    <source>
        <dbReference type="EMBL" id="PYH97364.1"/>
    </source>
</evidence>
<evidence type="ECO:0000313" key="6">
    <source>
        <dbReference type="Proteomes" id="UP000247810"/>
    </source>
</evidence>
<proteinExistence type="inferred from homology"/>
<dbReference type="OrthoDB" id="441444at2759"/>
<dbReference type="GO" id="GO:0003735">
    <property type="term" value="F:structural constituent of ribosome"/>
    <property type="evidence" value="ECO:0007669"/>
    <property type="project" value="InterPro"/>
</dbReference>
<keyword evidence="6" id="KW-1185">Reference proteome</keyword>
<evidence type="ECO:0000256" key="2">
    <source>
        <dbReference type="ARBA" id="ARBA00022980"/>
    </source>
</evidence>
<accession>A0A319DKP3</accession>
<dbReference type="VEuPathDB" id="FungiDB:BO71DRAFT_396189"/>
<dbReference type="GO" id="GO:0006412">
    <property type="term" value="P:translation"/>
    <property type="evidence" value="ECO:0007669"/>
    <property type="project" value="InterPro"/>
</dbReference>
<organism evidence="5 6">
    <name type="scientific">Aspergillus ellipticus CBS 707.79</name>
    <dbReference type="NCBI Taxonomy" id="1448320"/>
    <lineage>
        <taxon>Eukaryota</taxon>
        <taxon>Fungi</taxon>
        <taxon>Dikarya</taxon>
        <taxon>Ascomycota</taxon>
        <taxon>Pezizomycotina</taxon>
        <taxon>Eurotiomycetes</taxon>
        <taxon>Eurotiomycetidae</taxon>
        <taxon>Eurotiales</taxon>
        <taxon>Aspergillaceae</taxon>
        <taxon>Aspergillus</taxon>
        <taxon>Aspergillus subgen. Circumdati</taxon>
    </lineage>
</organism>
<dbReference type="Proteomes" id="UP000247810">
    <property type="component" value="Unassembled WGS sequence"/>
</dbReference>
<evidence type="ECO:0000256" key="4">
    <source>
        <dbReference type="SAM" id="MobiDB-lite"/>
    </source>
</evidence>
<reference evidence="5 6" key="1">
    <citation type="submission" date="2018-02" db="EMBL/GenBank/DDBJ databases">
        <title>The genomes of Aspergillus section Nigri reveals drivers in fungal speciation.</title>
        <authorList>
            <consortium name="DOE Joint Genome Institute"/>
            <person name="Vesth T.C."/>
            <person name="Nybo J."/>
            <person name="Theobald S."/>
            <person name="Brandl J."/>
            <person name="Frisvad J.C."/>
            <person name="Nielsen K.F."/>
            <person name="Lyhne E.K."/>
            <person name="Kogle M.E."/>
            <person name="Kuo A."/>
            <person name="Riley R."/>
            <person name="Clum A."/>
            <person name="Nolan M."/>
            <person name="Lipzen A."/>
            <person name="Salamov A."/>
            <person name="Henrissat B."/>
            <person name="Wiebenga A."/>
            <person name="De vries R.P."/>
            <person name="Grigoriev I.V."/>
            <person name="Mortensen U.H."/>
            <person name="Andersen M.R."/>
            <person name="Baker S.E."/>
        </authorList>
    </citation>
    <scope>NUCLEOTIDE SEQUENCE [LARGE SCALE GENOMIC DNA]</scope>
    <source>
        <strain evidence="5 6">CBS 707.79</strain>
    </source>
</reference>
<feature type="compositionally biased region" description="Basic and acidic residues" evidence="4">
    <location>
        <begin position="42"/>
        <end position="51"/>
    </location>
</feature>
<feature type="region of interest" description="Disordered" evidence="4">
    <location>
        <begin position="34"/>
        <end position="57"/>
    </location>
</feature>
<dbReference type="Gene3D" id="1.10.287.10">
    <property type="entry name" value="S15/NS1, RNA-binding"/>
    <property type="match status" value="1"/>
</dbReference>
<dbReference type="InterPro" id="IPR009068">
    <property type="entry name" value="uS15_NS1_RNA-bd_sf"/>
</dbReference>
<name>A0A319DKP3_9EURO</name>
<dbReference type="EMBL" id="KZ825825">
    <property type="protein sequence ID" value="PYH97364.1"/>
    <property type="molecule type" value="Genomic_DNA"/>
</dbReference>
<dbReference type="SMART" id="SM01387">
    <property type="entry name" value="Ribosomal_S15"/>
    <property type="match status" value="1"/>
</dbReference>
<sequence>MPPRFPTQSSLRAFTGSSSIQSPFAALSLNPAKTSVRAGSAEARERKRHDPFLQAQSRLRKSANINRQQTLSKEREEALGHPFLSQATPFIEEITKRQSAPSDPKLNYFVTPEGLQQSLEHSKDLTSPLRNPDRDTADPQLEEEAAEKHAQEHKNAMEAIRRIVSVGNGNTKDHMRLHTQSCIEKFGRHNTDKRMHIGRSFRSLTATGVPKDAVGAEGSVDISDPRDLKMLEESEQDRLRGYVKRAGKDTGSPEVQIAIFTIHILNLIQHLKKARQDKHNKRNLLVLVHKRQKMLRYLRKKDRGGPRFENVMKELGLSDAAWKGEISLDNIDLRS</sequence>
<dbReference type="PANTHER" id="PTHR23321">
    <property type="entry name" value="RIBOSOMAL PROTEIN S15, BACTERIAL AND ORGANELLAR"/>
    <property type="match status" value="1"/>
</dbReference>
<dbReference type="SUPFAM" id="SSF47060">
    <property type="entry name" value="S15/NS1 RNA-binding domain"/>
    <property type="match status" value="1"/>
</dbReference>
<dbReference type="GO" id="GO:0005840">
    <property type="term" value="C:ribosome"/>
    <property type="evidence" value="ECO:0007669"/>
    <property type="project" value="UniProtKB-KW"/>
</dbReference>
<dbReference type="HAMAP" id="MF_01343_B">
    <property type="entry name" value="Ribosomal_uS15_B"/>
    <property type="match status" value="1"/>
</dbReference>
<dbReference type="NCBIfam" id="TIGR00952">
    <property type="entry name" value="S15_bact"/>
    <property type="match status" value="1"/>
</dbReference>
<evidence type="ECO:0000256" key="3">
    <source>
        <dbReference type="ARBA" id="ARBA00023274"/>
    </source>
</evidence>
<dbReference type="GO" id="GO:0005737">
    <property type="term" value="C:cytoplasm"/>
    <property type="evidence" value="ECO:0007669"/>
    <property type="project" value="UniProtKB-ARBA"/>
</dbReference>
<dbReference type="AlphaFoldDB" id="A0A319DKP3"/>
<dbReference type="PANTHER" id="PTHR23321:SF26">
    <property type="entry name" value="SMALL RIBOSOMAL SUBUNIT PROTEIN US15M"/>
    <property type="match status" value="1"/>
</dbReference>
<keyword evidence="3" id="KW-0687">Ribonucleoprotein</keyword>
<dbReference type="Pfam" id="PF00312">
    <property type="entry name" value="Ribosomal_S15"/>
    <property type="match status" value="1"/>
</dbReference>
<comment type="similarity">
    <text evidence="1">Belongs to the universal ribosomal protein uS15 family.</text>
</comment>
<dbReference type="CDD" id="cd00353">
    <property type="entry name" value="Ribosomal_S15p_S13e"/>
    <property type="match status" value="1"/>
</dbReference>
<evidence type="ECO:0000256" key="1">
    <source>
        <dbReference type="ARBA" id="ARBA00008434"/>
    </source>
</evidence>
<feature type="region of interest" description="Disordered" evidence="4">
    <location>
        <begin position="119"/>
        <end position="150"/>
    </location>
</feature>
<gene>
    <name evidence="5" type="ORF">BO71DRAFT_396189</name>
</gene>
<dbReference type="STRING" id="1448320.A0A319DKP3"/>
<dbReference type="InterPro" id="IPR000589">
    <property type="entry name" value="Ribosomal_uS15"/>
</dbReference>
<dbReference type="GO" id="GO:1990904">
    <property type="term" value="C:ribonucleoprotein complex"/>
    <property type="evidence" value="ECO:0007669"/>
    <property type="project" value="UniProtKB-KW"/>
</dbReference>
<keyword evidence="2 5" id="KW-0689">Ribosomal protein</keyword>
<protein>
    <submittedName>
        <fullName evidence="5">Putative ribosomal protein S15</fullName>
    </submittedName>
</protein>